<name>A0A1I7ET12_9FLAO</name>
<dbReference type="PANTHER" id="PTHR43833:SF7">
    <property type="entry name" value="KTR SYSTEM POTASSIUM UPTAKE PROTEIN C"/>
    <property type="match status" value="1"/>
</dbReference>
<evidence type="ECO:0000313" key="4">
    <source>
        <dbReference type="Proteomes" id="UP000199138"/>
    </source>
</evidence>
<dbReference type="Pfam" id="PF02080">
    <property type="entry name" value="TrkA_C"/>
    <property type="match status" value="1"/>
</dbReference>
<sequence length="229" mass="24896">MKIIIFGLGNFGMSLALSLTETGNEVIGVDKDLTKVDLVKDKIAHSVCMDSTNELGYQALPVKQADMIVVAIGENEGAAIITTAIIKKLSNAKVISRSLSPIHDTVLQAMGIVSIVHPEQEAAEKLTNKINLKNIVDNFKIDAKYSISEIKTPPAFVGKSIIDLDIRAKYKLNIITILRKKEKTNLIGNTTSIMEVIGIPAADTIIEKNDILVVFGTNDNISKICENHD</sequence>
<evidence type="ECO:0000313" key="3">
    <source>
        <dbReference type="EMBL" id="SFU27051.1"/>
    </source>
</evidence>
<dbReference type="Proteomes" id="UP000199138">
    <property type="component" value="Unassembled WGS sequence"/>
</dbReference>
<feature type="domain" description="RCK N-terminal" evidence="1">
    <location>
        <begin position="1"/>
        <end position="117"/>
    </location>
</feature>
<dbReference type="RefSeq" id="WP_093021298.1">
    <property type="nucleotide sequence ID" value="NZ_FPBK01000001.1"/>
</dbReference>
<dbReference type="PROSITE" id="PS51201">
    <property type="entry name" value="RCK_N"/>
    <property type="match status" value="1"/>
</dbReference>
<protein>
    <submittedName>
        <fullName evidence="3">Trk system potassium uptake protein TrkA</fullName>
    </submittedName>
</protein>
<dbReference type="InterPro" id="IPR006037">
    <property type="entry name" value="RCK_C"/>
</dbReference>
<dbReference type="PROSITE" id="PS51202">
    <property type="entry name" value="RCK_C"/>
    <property type="match status" value="1"/>
</dbReference>
<dbReference type="Pfam" id="PF02254">
    <property type="entry name" value="TrkA_N"/>
    <property type="match status" value="1"/>
</dbReference>
<evidence type="ECO:0000259" key="2">
    <source>
        <dbReference type="PROSITE" id="PS51202"/>
    </source>
</evidence>
<reference evidence="3 4" key="1">
    <citation type="submission" date="2016-10" db="EMBL/GenBank/DDBJ databases">
        <authorList>
            <person name="de Groot N.N."/>
        </authorList>
    </citation>
    <scope>NUCLEOTIDE SEQUENCE [LARGE SCALE GENOMIC DNA]</scope>
    <source>
        <strain evidence="3 4">CGMCC 1.12333</strain>
    </source>
</reference>
<feature type="domain" description="RCK C-terminal" evidence="2">
    <location>
        <begin position="134"/>
        <end position="229"/>
    </location>
</feature>
<dbReference type="EMBL" id="FPBK01000001">
    <property type="protein sequence ID" value="SFU27051.1"/>
    <property type="molecule type" value="Genomic_DNA"/>
</dbReference>
<dbReference type="GO" id="GO:0008324">
    <property type="term" value="F:monoatomic cation transmembrane transporter activity"/>
    <property type="evidence" value="ECO:0007669"/>
    <property type="project" value="InterPro"/>
</dbReference>
<dbReference type="InterPro" id="IPR050721">
    <property type="entry name" value="Trk_Ktr_HKT_K-transport"/>
</dbReference>
<dbReference type="SUPFAM" id="SSF116726">
    <property type="entry name" value="TrkA C-terminal domain-like"/>
    <property type="match status" value="1"/>
</dbReference>
<dbReference type="InterPro" id="IPR003148">
    <property type="entry name" value="RCK_N"/>
</dbReference>
<gene>
    <name evidence="3" type="ORF">SAMN05216480_10151</name>
</gene>
<dbReference type="PANTHER" id="PTHR43833">
    <property type="entry name" value="POTASSIUM CHANNEL PROTEIN 2-RELATED-RELATED"/>
    <property type="match status" value="1"/>
</dbReference>
<dbReference type="GO" id="GO:0006813">
    <property type="term" value="P:potassium ion transport"/>
    <property type="evidence" value="ECO:0007669"/>
    <property type="project" value="InterPro"/>
</dbReference>
<proteinExistence type="predicted"/>
<dbReference type="SUPFAM" id="SSF51735">
    <property type="entry name" value="NAD(P)-binding Rossmann-fold domains"/>
    <property type="match status" value="1"/>
</dbReference>
<dbReference type="Gene3D" id="3.40.50.720">
    <property type="entry name" value="NAD(P)-binding Rossmann-like Domain"/>
    <property type="match status" value="1"/>
</dbReference>
<dbReference type="InterPro" id="IPR036721">
    <property type="entry name" value="RCK_C_sf"/>
</dbReference>
<accession>A0A1I7ET12</accession>
<dbReference type="InterPro" id="IPR036291">
    <property type="entry name" value="NAD(P)-bd_dom_sf"/>
</dbReference>
<dbReference type="OrthoDB" id="9776294at2"/>
<keyword evidence="4" id="KW-1185">Reference proteome</keyword>
<dbReference type="STRING" id="1224947.SAMN05216480_10151"/>
<dbReference type="AlphaFoldDB" id="A0A1I7ET12"/>
<organism evidence="3 4">
    <name type="scientific">Pustulibacterium marinum</name>
    <dbReference type="NCBI Taxonomy" id="1224947"/>
    <lineage>
        <taxon>Bacteria</taxon>
        <taxon>Pseudomonadati</taxon>
        <taxon>Bacteroidota</taxon>
        <taxon>Flavobacteriia</taxon>
        <taxon>Flavobacteriales</taxon>
        <taxon>Flavobacteriaceae</taxon>
        <taxon>Pustulibacterium</taxon>
    </lineage>
</organism>
<dbReference type="Gene3D" id="3.30.70.1450">
    <property type="entry name" value="Regulator of K+ conductance, C-terminal domain"/>
    <property type="match status" value="1"/>
</dbReference>
<evidence type="ECO:0000259" key="1">
    <source>
        <dbReference type="PROSITE" id="PS51201"/>
    </source>
</evidence>